<protein>
    <recommendedName>
        <fullName evidence="2">Anti-sigma factor antagonist</fullName>
    </recommendedName>
</protein>
<dbReference type="Gene3D" id="3.30.750.24">
    <property type="entry name" value="STAS domain"/>
    <property type="match status" value="1"/>
</dbReference>
<dbReference type="SUPFAM" id="SSF52091">
    <property type="entry name" value="SpoIIaa-like"/>
    <property type="match status" value="1"/>
</dbReference>
<dbReference type="PANTHER" id="PTHR33495">
    <property type="entry name" value="ANTI-SIGMA FACTOR ANTAGONIST TM_1081-RELATED-RELATED"/>
    <property type="match status" value="1"/>
</dbReference>
<evidence type="ECO:0000256" key="2">
    <source>
        <dbReference type="RuleBase" id="RU003749"/>
    </source>
</evidence>
<dbReference type="InterPro" id="IPR036513">
    <property type="entry name" value="STAS_dom_sf"/>
</dbReference>
<evidence type="ECO:0000259" key="3">
    <source>
        <dbReference type="PROSITE" id="PS50801"/>
    </source>
</evidence>
<gene>
    <name evidence="4" type="ORF">SIRAN350</name>
</gene>
<sequence>MHETIRVDRKATGPDSCRVAVSGELDLVTAGDVRQALQNAVGENRVVVVDLGGLTFCDCTGLSALLAAARTAQAGDVELRLCAVPHFLARILRLSGTRGSFTIEGRHGPS</sequence>
<dbReference type="EMBL" id="LK022848">
    <property type="protein sequence ID" value="CDR01426.1"/>
    <property type="molecule type" value="Genomic_DNA"/>
</dbReference>
<dbReference type="GO" id="GO:0043856">
    <property type="term" value="F:anti-sigma factor antagonist activity"/>
    <property type="evidence" value="ECO:0007669"/>
    <property type="project" value="InterPro"/>
</dbReference>
<dbReference type="InterPro" id="IPR058548">
    <property type="entry name" value="MlaB-like_STAS"/>
</dbReference>
<dbReference type="InterPro" id="IPR002645">
    <property type="entry name" value="STAS_dom"/>
</dbReference>
<dbReference type="AlphaFoldDB" id="A0A060ZBD6"/>
<dbReference type="NCBIfam" id="TIGR00377">
    <property type="entry name" value="ant_ant_sig"/>
    <property type="match status" value="1"/>
</dbReference>
<dbReference type="InterPro" id="IPR003658">
    <property type="entry name" value="Anti-sigma_ant"/>
</dbReference>
<comment type="similarity">
    <text evidence="1 2">Belongs to the anti-sigma-factor antagonist family.</text>
</comment>
<name>A0A060ZBD6_9ACTN</name>
<feature type="domain" description="STAS" evidence="3">
    <location>
        <begin position="19"/>
        <end position="110"/>
    </location>
</feature>
<accession>A0A060ZBD6</accession>
<dbReference type="CDD" id="cd07043">
    <property type="entry name" value="STAS_anti-anti-sigma_factors"/>
    <property type="match status" value="1"/>
</dbReference>
<proteinExistence type="inferred from homology"/>
<organism evidence="4">
    <name type="scientific">Streptomyces iranensis</name>
    <dbReference type="NCBI Taxonomy" id="576784"/>
    <lineage>
        <taxon>Bacteria</taxon>
        <taxon>Bacillati</taxon>
        <taxon>Actinomycetota</taxon>
        <taxon>Actinomycetes</taxon>
        <taxon>Kitasatosporales</taxon>
        <taxon>Streptomycetaceae</taxon>
        <taxon>Streptomyces</taxon>
        <taxon>Streptomyces violaceusniger group</taxon>
    </lineage>
</organism>
<dbReference type="HOGENOM" id="CLU_115403_3_2_11"/>
<dbReference type="RefSeq" id="WP_044566594.1">
    <property type="nucleotide sequence ID" value="NZ_CP136563.1"/>
</dbReference>
<dbReference type="Pfam" id="PF13466">
    <property type="entry name" value="STAS_2"/>
    <property type="match status" value="1"/>
</dbReference>
<evidence type="ECO:0000313" key="4">
    <source>
        <dbReference type="EMBL" id="CDR01426.1"/>
    </source>
</evidence>
<dbReference type="PANTHER" id="PTHR33495:SF2">
    <property type="entry name" value="ANTI-SIGMA FACTOR ANTAGONIST TM_1081-RELATED"/>
    <property type="match status" value="1"/>
</dbReference>
<reference evidence="4" key="1">
    <citation type="submission" date="2014-05" db="EMBL/GenBank/DDBJ databases">
        <authorList>
            <person name="Horn Fabian"/>
        </authorList>
    </citation>
    <scope>NUCLEOTIDE SEQUENCE</scope>
</reference>
<evidence type="ECO:0000256" key="1">
    <source>
        <dbReference type="ARBA" id="ARBA00009013"/>
    </source>
</evidence>
<dbReference type="PROSITE" id="PS50801">
    <property type="entry name" value="STAS"/>
    <property type="match status" value="1"/>
</dbReference>